<evidence type="ECO:0000256" key="10">
    <source>
        <dbReference type="ARBA" id="ARBA00023268"/>
    </source>
</evidence>
<sequence>MSAKLLALVSHSTANRSMISALRANRLSHLVYNHSRCLSTARRTHVNYEVKDGIAVVRFDSPNSRVNSLSREVMKDCEEVFNEISSSGAVGVVLISGKPECFIAGADISMLERAKSAQEIEDLSRSGHTFLNKLVSSPKPVVAAIMGSCLGGGLEVALASHYRIAVKDKKTNLGLPEVMIAVKDKKTNLGLPEVMLGLLPGGGGTQRLPQLISVPNSLDMMLTGKMIKADKARKMGLVDQIVNPLGPGLTSPEERTLEYLEEVAIFTAKQIASGKLKVSRQRPLTERLLRSAIGIQFIRDKIFDKARGQVMKMTSGLYPAPLKIIEVVKTGLEKGQPAGTEAEIKGFAELSQTTHSKALIGLFHGQTLCKKNKFGKPAKEPKTLAVLGAGLMGAGIAQEGVTPKELDKITRTWGFPVGAATLVDEVGIDVAAHVAEDLGRIFSERFAGANMEVLKEMVATGFTGRKGGKGFYIYEAGVKDRKVNDKALEILNKYHISPKHKCTLEEHQMRLGVRFVNEAALCLQEGILANPLEGDIGAVFGLGFPPFLGGPFRYVDTYGANKVVDWMKKFADDYGPQFKPCQLLIDHSNDTSKKFHKTN</sequence>
<feature type="domain" description="3-hydroxyacyl-CoA dehydrogenase C-terminal" evidence="13">
    <location>
        <begin position="396"/>
        <end position="474"/>
    </location>
</feature>
<evidence type="ECO:0000256" key="6">
    <source>
        <dbReference type="ARBA" id="ARBA00022832"/>
    </source>
</evidence>
<comment type="catalytic activity">
    <reaction evidence="11">
        <text>(3S)-hydroxyhexadecanoyl-CoA + NAD(+) = 3-oxohexadecanoyl-CoA + NADH + H(+)</text>
        <dbReference type="Rhea" id="RHEA:31159"/>
        <dbReference type="ChEBI" id="CHEBI:15378"/>
        <dbReference type="ChEBI" id="CHEBI:57349"/>
        <dbReference type="ChEBI" id="CHEBI:57540"/>
        <dbReference type="ChEBI" id="CHEBI:57945"/>
        <dbReference type="ChEBI" id="CHEBI:62613"/>
    </reaction>
    <physiologicalReaction direction="left-to-right" evidence="11">
        <dbReference type="Rhea" id="RHEA:31160"/>
    </physiologicalReaction>
</comment>
<dbReference type="SUPFAM" id="SSF48179">
    <property type="entry name" value="6-phosphogluconate dehydrogenase C-terminal domain-like"/>
    <property type="match status" value="2"/>
</dbReference>
<dbReference type="AlphaFoldDB" id="A0A7R9KWU4"/>
<comment type="similarity">
    <text evidence="4">In the N-terminal section; belongs to the enoyl-CoA hydratase/isomerase family.</text>
</comment>
<dbReference type="InterPro" id="IPR001753">
    <property type="entry name" value="Enoyl-CoA_hydra/iso"/>
</dbReference>
<dbReference type="FunFam" id="1.10.1040.50:FF:000002">
    <property type="entry name" value="Trifunctional enzyme subunit alpha, mitochondrial"/>
    <property type="match status" value="1"/>
</dbReference>
<dbReference type="EMBL" id="CAJPIZ010007295">
    <property type="protein sequence ID" value="CAG2110202.1"/>
    <property type="molecule type" value="Genomic_DNA"/>
</dbReference>
<accession>A0A7R9KWU4</accession>
<dbReference type="InterPro" id="IPR050136">
    <property type="entry name" value="FA_oxidation_alpha_subunit"/>
</dbReference>
<keyword evidence="9" id="KW-0456">Lyase</keyword>
<dbReference type="Gene3D" id="1.10.1040.50">
    <property type="match status" value="1"/>
</dbReference>
<dbReference type="Pfam" id="PF00378">
    <property type="entry name" value="ECH_1"/>
    <property type="match status" value="1"/>
</dbReference>
<evidence type="ECO:0000256" key="2">
    <source>
        <dbReference type="ARBA" id="ARBA00005005"/>
    </source>
</evidence>
<dbReference type="FunFam" id="3.90.226.10:FF:000011">
    <property type="entry name" value="Fatty acid oxidation complex subunit alpha"/>
    <property type="match status" value="1"/>
</dbReference>
<dbReference type="EMBL" id="OC861870">
    <property type="protein sequence ID" value="CAD7629772.1"/>
    <property type="molecule type" value="Genomic_DNA"/>
</dbReference>
<dbReference type="GO" id="GO:0004300">
    <property type="term" value="F:enoyl-CoA hydratase activity"/>
    <property type="evidence" value="ECO:0007669"/>
    <property type="project" value="UniProtKB-EC"/>
</dbReference>
<keyword evidence="6" id="KW-0276">Fatty acid metabolism</keyword>
<dbReference type="Pfam" id="PF00725">
    <property type="entry name" value="3HCDH"/>
    <property type="match status" value="1"/>
</dbReference>
<dbReference type="InterPro" id="IPR029045">
    <property type="entry name" value="ClpP/crotonase-like_dom_sf"/>
</dbReference>
<keyword evidence="10" id="KW-0511">Multifunctional enzyme</keyword>
<dbReference type="GO" id="GO:0016507">
    <property type="term" value="C:mitochondrial fatty acid beta-oxidation multienzyme complex"/>
    <property type="evidence" value="ECO:0007669"/>
    <property type="project" value="TreeGrafter"/>
</dbReference>
<dbReference type="InterPro" id="IPR006108">
    <property type="entry name" value="3HC_DH_C"/>
</dbReference>
<comment type="catalytic activity">
    <reaction evidence="12">
        <text>(3S)-hydroxydecanoyl-CoA + NAD(+) = 3-oxodecanoyl-CoA + NADH + H(+)</text>
        <dbReference type="Rhea" id="RHEA:31187"/>
        <dbReference type="ChEBI" id="CHEBI:15378"/>
        <dbReference type="ChEBI" id="CHEBI:57540"/>
        <dbReference type="ChEBI" id="CHEBI:57945"/>
        <dbReference type="ChEBI" id="CHEBI:62548"/>
        <dbReference type="ChEBI" id="CHEBI:62616"/>
    </reaction>
    <physiologicalReaction direction="left-to-right" evidence="12">
        <dbReference type="Rhea" id="RHEA:31188"/>
    </physiologicalReaction>
</comment>
<dbReference type="PANTHER" id="PTHR43612:SF3">
    <property type="entry name" value="TRIFUNCTIONAL ENZYME SUBUNIT ALPHA, MITOCHONDRIAL"/>
    <property type="match status" value="1"/>
</dbReference>
<dbReference type="OrthoDB" id="10004768at2759"/>
<evidence type="ECO:0000256" key="11">
    <source>
        <dbReference type="ARBA" id="ARBA00047613"/>
    </source>
</evidence>
<comment type="catalytic activity">
    <reaction evidence="1">
        <text>(3S)-hydroxyhexadecanoyl-CoA = (2E)-hexadecenoyl-CoA + H2O</text>
        <dbReference type="Rhea" id="RHEA:31163"/>
        <dbReference type="ChEBI" id="CHEBI:15377"/>
        <dbReference type="ChEBI" id="CHEBI:61526"/>
        <dbReference type="ChEBI" id="CHEBI:62613"/>
    </reaction>
    <physiologicalReaction direction="right-to-left" evidence="1">
        <dbReference type="Rhea" id="RHEA:31165"/>
    </physiologicalReaction>
</comment>
<evidence type="ECO:0000259" key="13">
    <source>
        <dbReference type="Pfam" id="PF00725"/>
    </source>
</evidence>
<evidence type="ECO:0000256" key="9">
    <source>
        <dbReference type="ARBA" id="ARBA00023239"/>
    </source>
</evidence>
<evidence type="ECO:0000313" key="15">
    <source>
        <dbReference type="Proteomes" id="UP000759131"/>
    </source>
</evidence>
<protein>
    <recommendedName>
        <fullName evidence="5">enoyl-CoA hydratase</fullName>
        <ecNumber evidence="5">4.2.1.17</ecNumber>
    </recommendedName>
</protein>
<keyword evidence="7" id="KW-0520">NAD</keyword>
<dbReference type="Gene3D" id="3.90.226.10">
    <property type="entry name" value="2-enoyl-CoA Hydratase, Chain A, domain 1"/>
    <property type="match status" value="1"/>
</dbReference>
<dbReference type="EC" id="4.2.1.17" evidence="5"/>
<gene>
    <name evidence="14" type="ORF">OSB1V03_LOCUS10187</name>
</gene>
<organism evidence="14">
    <name type="scientific">Medioppia subpectinata</name>
    <dbReference type="NCBI Taxonomy" id="1979941"/>
    <lineage>
        <taxon>Eukaryota</taxon>
        <taxon>Metazoa</taxon>
        <taxon>Ecdysozoa</taxon>
        <taxon>Arthropoda</taxon>
        <taxon>Chelicerata</taxon>
        <taxon>Arachnida</taxon>
        <taxon>Acari</taxon>
        <taxon>Acariformes</taxon>
        <taxon>Sarcoptiformes</taxon>
        <taxon>Oribatida</taxon>
        <taxon>Brachypylina</taxon>
        <taxon>Oppioidea</taxon>
        <taxon>Oppiidae</taxon>
        <taxon>Medioppia</taxon>
    </lineage>
</organism>
<evidence type="ECO:0000256" key="8">
    <source>
        <dbReference type="ARBA" id="ARBA00023098"/>
    </source>
</evidence>
<dbReference type="CDD" id="cd06558">
    <property type="entry name" value="crotonase-like"/>
    <property type="match status" value="1"/>
</dbReference>
<evidence type="ECO:0000256" key="7">
    <source>
        <dbReference type="ARBA" id="ARBA00023027"/>
    </source>
</evidence>
<dbReference type="PANTHER" id="PTHR43612">
    <property type="entry name" value="TRIFUNCTIONAL ENZYME SUBUNIT ALPHA"/>
    <property type="match status" value="1"/>
</dbReference>
<reference evidence="14" key="1">
    <citation type="submission" date="2020-11" db="EMBL/GenBank/DDBJ databases">
        <authorList>
            <person name="Tran Van P."/>
        </authorList>
    </citation>
    <scope>NUCLEOTIDE SEQUENCE</scope>
</reference>
<dbReference type="Proteomes" id="UP000759131">
    <property type="component" value="Unassembled WGS sequence"/>
</dbReference>
<dbReference type="GO" id="GO:0006635">
    <property type="term" value="P:fatty acid beta-oxidation"/>
    <property type="evidence" value="ECO:0007669"/>
    <property type="project" value="TreeGrafter"/>
</dbReference>
<comment type="similarity">
    <text evidence="3">In the central section; belongs to the 3-hydroxyacyl-CoA dehydrogenase family.</text>
</comment>
<proteinExistence type="inferred from homology"/>
<dbReference type="GO" id="GO:0016509">
    <property type="term" value="F:long-chain (3S)-3-hydroxyacyl-CoA dehydrogenase (NAD+) activity"/>
    <property type="evidence" value="ECO:0007669"/>
    <property type="project" value="TreeGrafter"/>
</dbReference>
<evidence type="ECO:0000313" key="14">
    <source>
        <dbReference type="EMBL" id="CAD7629772.1"/>
    </source>
</evidence>
<keyword evidence="15" id="KW-1185">Reference proteome</keyword>
<evidence type="ECO:0000256" key="4">
    <source>
        <dbReference type="ARBA" id="ARBA00008750"/>
    </source>
</evidence>
<comment type="pathway">
    <text evidence="2">Lipid metabolism; fatty acid beta-oxidation.</text>
</comment>
<keyword evidence="8" id="KW-0443">Lipid metabolism</keyword>
<dbReference type="SUPFAM" id="SSF52096">
    <property type="entry name" value="ClpP/crotonase"/>
    <property type="match status" value="1"/>
</dbReference>
<evidence type="ECO:0000256" key="5">
    <source>
        <dbReference type="ARBA" id="ARBA00012076"/>
    </source>
</evidence>
<evidence type="ECO:0000256" key="12">
    <source>
        <dbReference type="ARBA" id="ARBA00048361"/>
    </source>
</evidence>
<dbReference type="InterPro" id="IPR008927">
    <property type="entry name" value="6-PGluconate_DH-like_C_sf"/>
</dbReference>
<name>A0A7R9KWU4_9ACAR</name>
<evidence type="ECO:0000256" key="3">
    <source>
        <dbReference type="ARBA" id="ARBA00007005"/>
    </source>
</evidence>
<evidence type="ECO:0000256" key="1">
    <source>
        <dbReference type="ARBA" id="ARBA00000469"/>
    </source>
</evidence>